<evidence type="ECO:0000313" key="1">
    <source>
        <dbReference type="EMBL" id="KAH7978162.1"/>
    </source>
</evidence>
<proteinExistence type="predicted"/>
<protein>
    <submittedName>
        <fullName evidence="1">Uncharacterized protein</fullName>
    </submittedName>
</protein>
<accession>A0ACB8DU70</accession>
<organism evidence="1 2">
    <name type="scientific">Dermacentor silvarum</name>
    <name type="common">Tick</name>
    <dbReference type="NCBI Taxonomy" id="543639"/>
    <lineage>
        <taxon>Eukaryota</taxon>
        <taxon>Metazoa</taxon>
        <taxon>Ecdysozoa</taxon>
        <taxon>Arthropoda</taxon>
        <taxon>Chelicerata</taxon>
        <taxon>Arachnida</taxon>
        <taxon>Acari</taxon>
        <taxon>Parasitiformes</taxon>
        <taxon>Ixodida</taxon>
        <taxon>Ixodoidea</taxon>
        <taxon>Ixodidae</taxon>
        <taxon>Rhipicephalinae</taxon>
        <taxon>Dermacentor</taxon>
    </lineage>
</organism>
<gene>
    <name evidence="1" type="ORF">HPB49_004699</name>
</gene>
<comment type="caution">
    <text evidence="1">The sequence shown here is derived from an EMBL/GenBank/DDBJ whole genome shotgun (WGS) entry which is preliminary data.</text>
</comment>
<sequence length="175" mass="19655">MTGLLVKLFGEATYGIPITGFEEGTTDYRSVVRDLMAYLRLPIDEANLPPLFCMQDHIPLAACILAACCCSKNMGEAEVERNLGTGGVAVKTVFRIIYEKLHIAKASARWVPRILSSVQKEHRVTCSRKLLELCNGNEKKVLESIVTGDETMVLYYDPLSKRESMEWRKPEEVTL</sequence>
<evidence type="ECO:0000313" key="2">
    <source>
        <dbReference type="Proteomes" id="UP000821865"/>
    </source>
</evidence>
<reference evidence="1" key="1">
    <citation type="submission" date="2020-05" db="EMBL/GenBank/DDBJ databases">
        <title>Large-scale comparative analyses of tick genomes elucidate their genetic diversity and vector capacities.</title>
        <authorList>
            <person name="Jia N."/>
            <person name="Wang J."/>
            <person name="Shi W."/>
            <person name="Du L."/>
            <person name="Sun Y."/>
            <person name="Zhan W."/>
            <person name="Jiang J."/>
            <person name="Wang Q."/>
            <person name="Zhang B."/>
            <person name="Ji P."/>
            <person name="Sakyi L.B."/>
            <person name="Cui X."/>
            <person name="Yuan T."/>
            <person name="Jiang B."/>
            <person name="Yang W."/>
            <person name="Lam T.T.-Y."/>
            <person name="Chang Q."/>
            <person name="Ding S."/>
            <person name="Wang X."/>
            <person name="Zhu J."/>
            <person name="Ruan X."/>
            <person name="Zhao L."/>
            <person name="Wei J."/>
            <person name="Que T."/>
            <person name="Du C."/>
            <person name="Cheng J."/>
            <person name="Dai P."/>
            <person name="Han X."/>
            <person name="Huang E."/>
            <person name="Gao Y."/>
            <person name="Liu J."/>
            <person name="Shao H."/>
            <person name="Ye R."/>
            <person name="Li L."/>
            <person name="Wei W."/>
            <person name="Wang X."/>
            <person name="Wang C."/>
            <person name="Yang T."/>
            <person name="Huo Q."/>
            <person name="Li W."/>
            <person name="Guo W."/>
            <person name="Chen H."/>
            <person name="Zhou L."/>
            <person name="Ni X."/>
            <person name="Tian J."/>
            <person name="Zhou Y."/>
            <person name="Sheng Y."/>
            <person name="Liu T."/>
            <person name="Pan Y."/>
            <person name="Xia L."/>
            <person name="Li J."/>
            <person name="Zhao F."/>
            <person name="Cao W."/>
        </authorList>
    </citation>
    <scope>NUCLEOTIDE SEQUENCE</scope>
    <source>
        <strain evidence="1">Dsil-2018</strain>
    </source>
</reference>
<name>A0ACB8DU70_DERSI</name>
<keyword evidence="2" id="KW-1185">Reference proteome</keyword>
<dbReference type="Proteomes" id="UP000821865">
    <property type="component" value="Chromosome 1"/>
</dbReference>
<dbReference type="EMBL" id="CM023470">
    <property type="protein sequence ID" value="KAH7978162.1"/>
    <property type="molecule type" value="Genomic_DNA"/>
</dbReference>